<accession>A0A0B7MXX9</accession>
<name>A0A0B7MXX9_9FUNG</name>
<evidence type="ECO:0000313" key="1">
    <source>
        <dbReference type="EMBL" id="CEP07784.1"/>
    </source>
</evidence>
<evidence type="ECO:0000313" key="2">
    <source>
        <dbReference type="Proteomes" id="UP000054107"/>
    </source>
</evidence>
<dbReference type="Proteomes" id="UP000054107">
    <property type="component" value="Unassembled WGS sequence"/>
</dbReference>
<sequence>MLPTFYPFLPRYLSFTMSDTHIPEQLKVLLYFKETSPAEWSISGYITYEKKQDPFSFYPTFQQHFKLDLTTIKSSDASNDAKTAAGRLIKGKFKART</sequence>
<organism evidence="1 2">
    <name type="scientific">Parasitella parasitica</name>
    <dbReference type="NCBI Taxonomy" id="35722"/>
    <lineage>
        <taxon>Eukaryota</taxon>
        <taxon>Fungi</taxon>
        <taxon>Fungi incertae sedis</taxon>
        <taxon>Mucoromycota</taxon>
        <taxon>Mucoromycotina</taxon>
        <taxon>Mucoromycetes</taxon>
        <taxon>Mucorales</taxon>
        <taxon>Mucorineae</taxon>
        <taxon>Mucoraceae</taxon>
        <taxon>Parasitella</taxon>
    </lineage>
</organism>
<dbReference type="EMBL" id="LN719426">
    <property type="protein sequence ID" value="CEP07784.1"/>
    <property type="molecule type" value="Genomic_DNA"/>
</dbReference>
<dbReference type="AlphaFoldDB" id="A0A0B7MXX9"/>
<dbReference type="OrthoDB" id="10299511at2759"/>
<reference evidence="1 2" key="1">
    <citation type="submission" date="2014-09" db="EMBL/GenBank/DDBJ databases">
        <authorList>
            <person name="Ellenberger Sabrina"/>
        </authorList>
    </citation>
    <scope>NUCLEOTIDE SEQUENCE [LARGE SCALE GENOMIC DNA]</scope>
    <source>
        <strain evidence="1 2">CBS 412.66</strain>
    </source>
</reference>
<proteinExistence type="predicted"/>
<protein>
    <submittedName>
        <fullName evidence="1">Uncharacterized protein</fullName>
    </submittedName>
</protein>
<gene>
    <name evidence="1" type="primary">PARPA_01092.1 scaffold 1359</name>
</gene>
<keyword evidence="2" id="KW-1185">Reference proteome</keyword>